<accession>A0A0C5VCU6</accession>
<gene>
    <name evidence="1" type="ORF">YC6258_00255</name>
</gene>
<proteinExistence type="predicted"/>
<evidence type="ECO:0000313" key="2">
    <source>
        <dbReference type="Proteomes" id="UP000032266"/>
    </source>
</evidence>
<sequence>MNNNEHLPVIRCDECGRKMCKTHRKCNGHRYCSTCYLREFKKRPCPKCGRQARLLKREPNTVCRRCETDLPCIRCGKKQYPLGKITPYGPACASCSLYFRSQESCEVCGTLSSKLTRLSRFADGLRRCPKCARADFRTCPGCQKFRLLQPSQDGTLCRYCIRGRNICGTCGQSIPGGKGIRCDTCYWLDVANKKIKMNRNAFSNPLMASHFVNFGHWLMTYSGAKTTALCIQRYIPFFIEVEKKWGEIPSYEALVSYFHPERLRRVRRIMMWMEKTGLLHVIPQAREYAADSIRITNLLSKYSPHTTFGRLLAEYGSELQKRLSAGKTTIRSIRLALTPAVALVNLTEKFKTTYPTQAILDQYLLESPGQKAAITGFINFLNNKYSLHLIPKVDKAKVRKKRKTQLEKKLIQLTHEKSDPDFLAKWIPIALEYFHNFKTTKQTRSTIMNSEFTRDGDGIMLVLSQQEYFIPLP</sequence>
<protein>
    <submittedName>
        <fullName evidence="1">Uncharacterized protein</fullName>
    </submittedName>
</protein>
<reference evidence="1 2" key="1">
    <citation type="submission" date="2014-01" db="EMBL/GenBank/DDBJ databases">
        <title>Full genme sequencing of cellulolytic bacterium Gynuella sunshinyii YC6258T gen. nov., sp. nov.</title>
        <authorList>
            <person name="Khan H."/>
            <person name="Chung E.J."/>
            <person name="Chung Y.R."/>
        </authorList>
    </citation>
    <scope>NUCLEOTIDE SEQUENCE [LARGE SCALE GENOMIC DNA]</scope>
    <source>
        <strain evidence="1 2">YC6258</strain>
    </source>
</reference>
<dbReference type="HOGENOM" id="CLU_043918_0_0_6"/>
<evidence type="ECO:0000313" key="1">
    <source>
        <dbReference type="EMBL" id="AJQ92307.1"/>
    </source>
</evidence>
<dbReference type="Proteomes" id="UP000032266">
    <property type="component" value="Chromosome"/>
</dbReference>
<dbReference type="KEGG" id="gsn:YC6258_00255"/>
<dbReference type="AlphaFoldDB" id="A0A0C5VCU6"/>
<organism evidence="1 2">
    <name type="scientific">Gynuella sunshinyii YC6258</name>
    <dbReference type="NCBI Taxonomy" id="1445510"/>
    <lineage>
        <taxon>Bacteria</taxon>
        <taxon>Pseudomonadati</taxon>
        <taxon>Pseudomonadota</taxon>
        <taxon>Gammaproteobacteria</taxon>
        <taxon>Oceanospirillales</taxon>
        <taxon>Saccharospirillaceae</taxon>
        <taxon>Gynuella</taxon>
    </lineage>
</organism>
<keyword evidence="2" id="KW-1185">Reference proteome</keyword>
<dbReference type="EMBL" id="CP007142">
    <property type="protein sequence ID" value="AJQ92307.1"/>
    <property type="molecule type" value="Genomic_DNA"/>
</dbReference>
<name>A0A0C5VCU6_9GAMM</name>